<sequence length="73" mass="8090">MGRLCRGIWTGWIDGLTMDEVQQGQVIEAIPPCPGTTVPDEEFFSSFFVGVPSDTGRVTEELESLRKREDSKG</sequence>
<evidence type="ECO:0000313" key="2">
    <source>
        <dbReference type="Proteomes" id="UP001145742"/>
    </source>
</evidence>
<accession>A0ABQ9DIV6</accession>
<name>A0ABQ9DIV6_9PASS</name>
<protein>
    <submittedName>
        <fullName evidence="1">Uncharacterized protein</fullName>
    </submittedName>
</protein>
<proteinExistence type="predicted"/>
<organism evidence="1 2">
    <name type="scientific">Willisornis vidua</name>
    <name type="common">Xingu scale-backed antbird</name>
    <dbReference type="NCBI Taxonomy" id="1566151"/>
    <lineage>
        <taxon>Eukaryota</taxon>
        <taxon>Metazoa</taxon>
        <taxon>Chordata</taxon>
        <taxon>Craniata</taxon>
        <taxon>Vertebrata</taxon>
        <taxon>Euteleostomi</taxon>
        <taxon>Archelosauria</taxon>
        <taxon>Archosauria</taxon>
        <taxon>Dinosauria</taxon>
        <taxon>Saurischia</taxon>
        <taxon>Theropoda</taxon>
        <taxon>Coelurosauria</taxon>
        <taxon>Aves</taxon>
        <taxon>Neognathae</taxon>
        <taxon>Neoaves</taxon>
        <taxon>Telluraves</taxon>
        <taxon>Australaves</taxon>
        <taxon>Passeriformes</taxon>
        <taxon>Thamnophilidae</taxon>
        <taxon>Willisornis</taxon>
    </lineage>
</organism>
<keyword evidence="2" id="KW-1185">Reference proteome</keyword>
<comment type="caution">
    <text evidence="1">The sequence shown here is derived from an EMBL/GenBank/DDBJ whole genome shotgun (WGS) entry which is preliminary data.</text>
</comment>
<dbReference type="EMBL" id="WHWB01032898">
    <property type="protein sequence ID" value="KAJ7423131.1"/>
    <property type="molecule type" value="Genomic_DNA"/>
</dbReference>
<dbReference type="Proteomes" id="UP001145742">
    <property type="component" value="Unassembled WGS sequence"/>
</dbReference>
<evidence type="ECO:0000313" key="1">
    <source>
        <dbReference type="EMBL" id="KAJ7423131.1"/>
    </source>
</evidence>
<reference evidence="1" key="1">
    <citation type="submission" date="2019-10" db="EMBL/GenBank/DDBJ databases">
        <authorList>
            <person name="Soares A.E.R."/>
            <person name="Aleixo A."/>
            <person name="Schneider P."/>
            <person name="Miyaki C.Y."/>
            <person name="Schneider M.P."/>
            <person name="Mello C."/>
            <person name="Vasconcelos A.T.R."/>
        </authorList>
    </citation>
    <scope>NUCLEOTIDE SEQUENCE</scope>
    <source>
        <tissue evidence="1">Muscle</tissue>
    </source>
</reference>
<gene>
    <name evidence="1" type="ORF">WISP_35034</name>
</gene>